<organism evidence="2 3">
    <name type="scientific">Candidatus Woesebacteria bacterium RBG_16_34_12</name>
    <dbReference type="NCBI Taxonomy" id="1802480"/>
    <lineage>
        <taxon>Bacteria</taxon>
        <taxon>Candidatus Woeseibacteriota</taxon>
    </lineage>
</organism>
<protein>
    <submittedName>
        <fullName evidence="2">Uncharacterized protein</fullName>
    </submittedName>
</protein>
<sequence>MKENATEERKTTPVSLRERLLQKAQEWRESSAEGKEFAEGLFQEWFKSKPFSQSPSLREKVDNSMDNFSKVFGAIPLVTIMGPVWIYDSLVMKITTALERRLKTNSAPLE</sequence>
<evidence type="ECO:0000313" key="3">
    <source>
        <dbReference type="Proteomes" id="UP000177053"/>
    </source>
</evidence>
<reference evidence="2 3" key="1">
    <citation type="journal article" date="2016" name="Nat. Commun.">
        <title>Thousands of microbial genomes shed light on interconnected biogeochemical processes in an aquifer system.</title>
        <authorList>
            <person name="Anantharaman K."/>
            <person name="Brown C.T."/>
            <person name="Hug L.A."/>
            <person name="Sharon I."/>
            <person name="Castelle C.J."/>
            <person name="Probst A.J."/>
            <person name="Thomas B.C."/>
            <person name="Singh A."/>
            <person name="Wilkins M.J."/>
            <person name="Karaoz U."/>
            <person name="Brodie E.L."/>
            <person name="Williams K.H."/>
            <person name="Hubbard S.S."/>
            <person name="Banfield J.F."/>
        </authorList>
    </citation>
    <scope>NUCLEOTIDE SEQUENCE [LARGE SCALE GENOMIC DNA]</scope>
</reference>
<dbReference type="EMBL" id="MGFS01000012">
    <property type="protein sequence ID" value="OGM11737.1"/>
    <property type="molecule type" value="Genomic_DNA"/>
</dbReference>
<keyword evidence="1" id="KW-1133">Transmembrane helix</keyword>
<name>A0A1F7X9M1_9BACT</name>
<gene>
    <name evidence="2" type="ORF">A2Z22_05030</name>
</gene>
<dbReference type="Proteomes" id="UP000177053">
    <property type="component" value="Unassembled WGS sequence"/>
</dbReference>
<keyword evidence="1" id="KW-0472">Membrane</keyword>
<comment type="caution">
    <text evidence="2">The sequence shown here is derived from an EMBL/GenBank/DDBJ whole genome shotgun (WGS) entry which is preliminary data.</text>
</comment>
<dbReference type="AlphaFoldDB" id="A0A1F7X9M1"/>
<evidence type="ECO:0000256" key="1">
    <source>
        <dbReference type="SAM" id="Phobius"/>
    </source>
</evidence>
<feature type="transmembrane region" description="Helical" evidence="1">
    <location>
        <begin position="71"/>
        <end position="91"/>
    </location>
</feature>
<keyword evidence="1" id="KW-0812">Transmembrane</keyword>
<accession>A0A1F7X9M1</accession>
<proteinExistence type="predicted"/>
<evidence type="ECO:0000313" key="2">
    <source>
        <dbReference type="EMBL" id="OGM11737.1"/>
    </source>
</evidence>